<gene>
    <name evidence="1" type="ORF">Atoyac15_48</name>
</gene>
<dbReference type="EMBL" id="MT682390">
    <property type="protein sequence ID" value="QOC54412.1"/>
    <property type="molecule type" value="Genomic_DNA"/>
</dbReference>
<protein>
    <submittedName>
        <fullName evidence="1">Uncharacterized protein</fullName>
    </submittedName>
</protein>
<evidence type="ECO:0000313" key="2">
    <source>
        <dbReference type="Proteomes" id="UP000663020"/>
    </source>
</evidence>
<evidence type="ECO:0000313" key="1">
    <source>
        <dbReference type="EMBL" id="QOC54412.1"/>
    </source>
</evidence>
<name>A0A866D2Y1_9CAUD</name>
<dbReference type="Proteomes" id="UP000663020">
    <property type="component" value="Segment"/>
</dbReference>
<sequence length="56" mass="6302">MSKDTATEKVLHRFTPAAYAELERQMPKPIAGNEQQTAFNLGVQHVLYVLRQGFVA</sequence>
<keyword evidence="2" id="KW-1185">Reference proteome</keyword>
<proteinExistence type="predicted"/>
<reference evidence="1 2" key="1">
    <citation type="journal article" date="2020" name="bioRxiv">
        <title>Dynamics of infection in a novel group of promiscuous phages and hosts of multiple bacterial genera retrieved from river communities.</title>
        <authorList>
            <person name="Cazares D."/>
            <person name="Cazares A."/>
            <person name="Figueroa W."/>
            <person name="Guarneros G."/>
            <person name="Edwards R.A."/>
            <person name="Vinuesa P."/>
        </authorList>
    </citation>
    <scope>NUCLEOTIDE SEQUENCE [LARGE SCALE GENOMIC DNA]</scope>
</reference>
<organism evidence="1 2">
    <name type="scientific">Aeromonas phage Atoyac15</name>
    <dbReference type="NCBI Taxonomy" id="2767551"/>
    <lineage>
        <taxon>Viruses</taxon>
        <taxon>Duplodnaviria</taxon>
        <taxon>Heunggongvirae</taxon>
        <taxon>Uroviricota</taxon>
        <taxon>Caudoviricetes</taxon>
        <taxon>Autographivirales</taxon>
        <taxon>Autonotataviridae</taxon>
        <taxon>Melnykvirinae</taxon>
        <taxon>Atoyacvirus</taxon>
        <taxon>Atoyacvirus atoyac15</taxon>
    </lineage>
</organism>
<accession>A0A866D2Y1</accession>